<dbReference type="EMBL" id="RCMG01000519">
    <property type="protein sequence ID" value="KAG2852786.1"/>
    <property type="molecule type" value="Genomic_DNA"/>
</dbReference>
<evidence type="ECO:0000313" key="2">
    <source>
        <dbReference type="Proteomes" id="UP000735874"/>
    </source>
</evidence>
<organism evidence="1 2">
    <name type="scientific">Phytophthora cactorum</name>
    <dbReference type="NCBI Taxonomy" id="29920"/>
    <lineage>
        <taxon>Eukaryota</taxon>
        <taxon>Sar</taxon>
        <taxon>Stramenopiles</taxon>
        <taxon>Oomycota</taxon>
        <taxon>Peronosporomycetes</taxon>
        <taxon>Peronosporales</taxon>
        <taxon>Peronosporaceae</taxon>
        <taxon>Phytophthora</taxon>
    </lineage>
</organism>
<protein>
    <submittedName>
        <fullName evidence="1">Uncharacterized protein</fullName>
    </submittedName>
</protein>
<dbReference type="AlphaFoldDB" id="A0A8T0YLX7"/>
<comment type="caution">
    <text evidence="1">The sequence shown here is derived from an EMBL/GenBank/DDBJ whole genome shotgun (WGS) entry which is preliminary data.</text>
</comment>
<sequence>MTQDQLNIMEIIVGVKKTLCKIGFTLDGIEEATWDEADIAAEHVSFGDESKCRRQIERVL</sequence>
<reference evidence="1" key="1">
    <citation type="submission" date="2018-10" db="EMBL/GenBank/DDBJ databases">
        <title>Effector identification in a new, highly contiguous assembly of the strawberry crown rot pathogen Phytophthora cactorum.</title>
        <authorList>
            <person name="Armitage A.D."/>
            <person name="Nellist C.F."/>
            <person name="Bates H."/>
            <person name="Vickerstaff R.J."/>
            <person name="Harrison R.J."/>
        </authorList>
    </citation>
    <scope>NUCLEOTIDE SEQUENCE</scope>
    <source>
        <strain evidence="1">15-7</strain>
    </source>
</reference>
<gene>
    <name evidence="1" type="ORF">PC113_g14737</name>
</gene>
<name>A0A8T0YLX7_9STRA</name>
<dbReference type="Proteomes" id="UP000735874">
    <property type="component" value="Unassembled WGS sequence"/>
</dbReference>
<accession>A0A8T0YLX7</accession>
<proteinExistence type="predicted"/>
<evidence type="ECO:0000313" key="1">
    <source>
        <dbReference type="EMBL" id="KAG2852786.1"/>
    </source>
</evidence>